<dbReference type="Pfam" id="PF00497">
    <property type="entry name" value="SBP_bac_3"/>
    <property type="match status" value="1"/>
</dbReference>
<gene>
    <name evidence="3" type="ORF">FKV68_08670</name>
</gene>
<reference evidence="3 4" key="1">
    <citation type="submission" date="2019-06" db="EMBL/GenBank/DDBJ databases">
        <title>Complete genome sequence of Ensifer mexicanus ITTG R7 isolated from nodules of Acacia angustissima (Mill.) Kuntze.</title>
        <authorList>
            <person name="Rincon-Rosales R."/>
            <person name="Rogel M.A."/>
            <person name="Guerrero G."/>
            <person name="Rincon-Molina C.I."/>
            <person name="Lopez-Lopez A."/>
            <person name="Martinez-Romero E."/>
        </authorList>
    </citation>
    <scope>NUCLEOTIDE SEQUENCE [LARGE SCALE GENOMIC DNA]</scope>
    <source>
        <strain evidence="3 4">ITTG R7</strain>
    </source>
</reference>
<protein>
    <submittedName>
        <fullName evidence="3">Transporter substrate-binding domain-containing protein</fullName>
    </submittedName>
</protein>
<evidence type="ECO:0000313" key="3">
    <source>
        <dbReference type="EMBL" id="QLL61515.1"/>
    </source>
</evidence>
<dbReference type="InterPro" id="IPR001638">
    <property type="entry name" value="Solute-binding_3/MltF_N"/>
</dbReference>
<dbReference type="GO" id="GO:0042597">
    <property type="term" value="C:periplasmic space"/>
    <property type="evidence" value="ECO:0007669"/>
    <property type="project" value="UniProtKB-SubCell"/>
</dbReference>
<evidence type="ECO:0000313" key="4">
    <source>
        <dbReference type="Proteomes" id="UP000510721"/>
    </source>
</evidence>
<dbReference type="SMART" id="SM00062">
    <property type="entry name" value="PBPb"/>
    <property type="match status" value="1"/>
</dbReference>
<dbReference type="RefSeq" id="WP_180941066.1">
    <property type="nucleotide sequence ID" value="NZ_CP041238.1"/>
</dbReference>
<evidence type="ECO:0000256" key="1">
    <source>
        <dbReference type="ARBA" id="ARBA00004418"/>
    </source>
</evidence>
<name>A0A859QGK2_9HYPH</name>
<dbReference type="SUPFAM" id="SSF53850">
    <property type="entry name" value="Periplasmic binding protein-like II"/>
    <property type="match status" value="1"/>
</dbReference>
<accession>A0A859QGK2</accession>
<keyword evidence="2" id="KW-0732">Signal</keyword>
<dbReference type="Gene3D" id="3.40.190.10">
    <property type="entry name" value="Periplasmic binding protein-like II"/>
    <property type="match status" value="2"/>
</dbReference>
<dbReference type="PANTHER" id="PTHR35936">
    <property type="entry name" value="MEMBRANE-BOUND LYTIC MUREIN TRANSGLYCOSYLASE F"/>
    <property type="match status" value="1"/>
</dbReference>
<dbReference type="PANTHER" id="PTHR35936:SF17">
    <property type="entry name" value="ARGININE-BINDING EXTRACELLULAR PROTEIN ARTP"/>
    <property type="match status" value="1"/>
</dbReference>
<dbReference type="KEGG" id="emx:FKV68_08670"/>
<evidence type="ECO:0000256" key="2">
    <source>
        <dbReference type="ARBA" id="ARBA00022729"/>
    </source>
</evidence>
<dbReference type="EMBL" id="CP041238">
    <property type="protein sequence ID" value="QLL61515.1"/>
    <property type="molecule type" value="Genomic_DNA"/>
</dbReference>
<comment type="subcellular location">
    <subcellularLocation>
        <location evidence="1">Periplasm</location>
    </subcellularLocation>
</comment>
<dbReference type="AlphaFoldDB" id="A0A859QGK2"/>
<proteinExistence type="predicted"/>
<organism evidence="3 4">
    <name type="scientific">Sinorhizobium mexicanum</name>
    <dbReference type="NCBI Taxonomy" id="375549"/>
    <lineage>
        <taxon>Bacteria</taxon>
        <taxon>Pseudomonadati</taxon>
        <taxon>Pseudomonadota</taxon>
        <taxon>Alphaproteobacteria</taxon>
        <taxon>Hyphomicrobiales</taxon>
        <taxon>Rhizobiaceae</taxon>
        <taxon>Sinorhizobium/Ensifer group</taxon>
        <taxon>Sinorhizobium</taxon>
    </lineage>
</organism>
<sequence>MTMSSQRTNLRKLVTAASLAVCATFPAYADDYPTDPVAAGLVPAALRSEGTLRIAMPDQGKPYNYQEGNELKGMEPDLARAIAATLGLKPEMTLVPYTAALPGLQSDKFSVSFGQFYIRAERLEVVDFVSDWKTFNVFLVTEKSGLRPTDFKDLCGRRAGAMAGTVNLEGLQKNADKCAEGKIDVQAFPSMASAVLALSSGRVDAVFVDPQISREAQKTEKGLVESGTLGEGLTAIAIARNEKTKGLPEAIQAALVHLDKTGEYKKLLTAHETDYGALTQFDIYTKGSTPPVYE</sequence>
<dbReference type="Proteomes" id="UP000510721">
    <property type="component" value="Chromosome"/>
</dbReference>
<keyword evidence="4" id="KW-1185">Reference proteome</keyword>